<gene>
    <name evidence="2" type="ORF">Naga_102020g1</name>
</gene>
<feature type="transmembrane region" description="Helical" evidence="1">
    <location>
        <begin position="21"/>
        <end position="44"/>
    </location>
</feature>
<keyword evidence="1" id="KW-0812">Transmembrane</keyword>
<reference evidence="2 3" key="1">
    <citation type="journal article" date="2014" name="Mol. Plant">
        <title>Chromosome Scale Genome Assembly and Transcriptome Profiling of Nannochloropsis gaditana in Nitrogen Depletion.</title>
        <authorList>
            <person name="Corteggiani Carpinelli E."/>
            <person name="Telatin A."/>
            <person name="Vitulo N."/>
            <person name="Forcato C."/>
            <person name="D'Angelo M."/>
            <person name="Schiavon R."/>
            <person name="Vezzi A."/>
            <person name="Giacometti G.M."/>
            <person name="Morosinotto T."/>
            <person name="Valle G."/>
        </authorList>
    </citation>
    <scope>NUCLEOTIDE SEQUENCE [LARGE SCALE GENOMIC DNA]</scope>
    <source>
        <strain evidence="2 3">B-31</strain>
    </source>
</reference>
<organism evidence="2 3">
    <name type="scientific">Nannochloropsis gaditana</name>
    <dbReference type="NCBI Taxonomy" id="72520"/>
    <lineage>
        <taxon>Eukaryota</taxon>
        <taxon>Sar</taxon>
        <taxon>Stramenopiles</taxon>
        <taxon>Ochrophyta</taxon>
        <taxon>Eustigmatophyceae</taxon>
        <taxon>Eustigmatales</taxon>
        <taxon>Monodopsidaceae</taxon>
        <taxon>Nannochloropsis</taxon>
    </lineage>
</organism>
<feature type="non-terminal residue" evidence="2">
    <location>
        <position position="107"/>
    </location>
</feature>
<keyword evidence="1" id="KW-0472">Membrane</keyword>
<keyword evidence="1" id="KW-1133">Transmembrane helix</keyword>
<dbReference type="Proteomes" id="UP000019335">
    <property type="component" value="Chromosome 6"/>
</dbReference>
<protein>
    <submittedName>
        <fullName evidence="2">Uncharacterized protein</fullName>
    </submittedName>
</protein>
<sequence>MSRFVMNKEPRFSKQMLTKKKWKSPLCILIYVISFVALGSYFFWMKGVIQQYRFQNIASVASSLYSTALYAPSTLNRKTIAYVISVTADGAHSDGAAVLAHGIRKAS</sequence>
<name>W7TVA9_9STRA</name>
<keyword evidence="3" id="KW-1185">Reference proteome</keyword>
<evidence type="ECO:0000313" key="3">
    <source>
        <dbReference type="Proteomes" id="UP000019335"/>
    </source>
</evidence>
<dbReference type="EMBL" id="AZIL01000444">
    <property type="protein sequence ID" value="EWM27443.1"/>
    <property type="molecule type" value="Genomic_DNA"/>
</dbReference>
<dbReference type="AlphaFoldDB" id="W7TVA9"/>
<proteinExistence type="predicted"/>
<comment type="caution">
    <text evidence="2">The sequence shown here is derived from an EMBL/GenBank/DDBJ whole genome shotgun (WGS) entry which is preliminary data.</text>
</comment>
<evidence type="ECO:0000313" key="2">
    <source>
        <dbReference type="EMBL" id="EWM27443.1"/>
    </source>
</evidence>
<accession>W7TVA9</accession>
<evidence type="ECO:0000256" key="1">
    <source>
        <dbReference type="SAM" id="Phobius"/>
    </source>
</evidence>